<dbReference type="AlphaFoldDB" id="A0A225MCQ0"/>
<dbReference type="PANTHER" id="PTHR34075:SF5">
    <property type="entry name" value="BLR3430 PROTEIN"/>
    <property type="match status" value="1"/>
</dbReference>
<dbReference type="EMBL" id="NJIH01000007">
    <property type="protein sequence ID" value="OWT58988.1"/>
    <property type="molecule type" value="Genomic_DNA"/>
</dbReference>
<gene>
    <name evidence="2" type="ORF">CEY11_12365</name>
</gene>
<keyword evidence="3" id="KW-1185">Reference proteome</keyword>
<dbReference type="InterPro" id="IPR012340">
    <property type="entry name" value="NA-bd_OB-fold"/>
</dbReference>
<dbReference type="RefSeq" id="WP_088603719.1">
    <property type="nucleotide sequence ID" value="NZ_NJIH01000007.1"/>
</dbReference>
<accession>A0A225MCQ0</accession>
<proteinExistence type="predicted"/>
<dbReference type="Pfam" id="PF01796">
    <property type="entry name" value="OB_ChsH2_C"/>
    <property type="match status" value="1"/>
</dbReference>
<dbReference type="Proteomes" id="UP000214603">
    <property type="component" value="Unassembled WGS sequence"/>
</dbReference>
<name>A0A225MCQ0_9BURK</name>
<sequence length="130" mass="14170">MQVTITQSPLQIYHEHLRRGELAYQFSPEAQKAVFFPRVACPFTGSTRLEWRVSAGRGRVYATTEVYPRSGDPYNVTLVDLDEGFRMMSRVEGVAADQVAIGAPVCARIVPGAGDEAPLVVFDLVVAGAV</sequence>
<organism evidence="2 3">
    <name type="scientific">Candidimonas nitroreducens</name>
    <dbReference type="NCBI Taxonomy" id="683354"/>
    <lineage>
        <taxon>Bacteria</taxon>
        <taxon>Pseudomonadati</taxon>
        <taxon>Pseudomonadota</taxon>
        <taxon>Betaproteobacteria</taxon>
        <taxon>Burkholderiales</taxon>
        <taxon>Alcaligenaceae</taxon>
        <taxon>Candidimonas</taxon>
    </lineage>
</organism>
<dbReference type="InterPro" id="IPR002878">
    <property type="entry name" value="ChsH2_C"/>
</dbReference>
<evidence type="ECO:0000259" key="1">
    <source>
        <dbReference type="Pfam" id="PF01796"/>
    </source>
</evidence>
<comment type="caution">
    <text evidence="2">The sequence shown here is derived from an EMBL/GenBank/DDBJ whole genome shotgun (WGS) entry which is preliminary data.</text>
</comment>
<evidence type="ECO:0000313" key="3">
    <source>
        <dbReference type="Proteomes" id="UP000214603"/>
    </source>
</evidence>
<evidence type="ECO:0000313" key="2">
    <source>
        <dbReference type="EMBL" id="OWT58988.1"/>
    </source>
</evidence>
<dbReference type="OrthoDB" id="5514845at2"/>
<protein>
    <recommendedName>
        <fullName evidence="1">ChsH2 C-terminal OB-fold domain-containing protein</fullName>
    </recommendedName>
</protein>
<reference evidence="3" key="1">
    <citation type="submission" date="2017-06" db="EMBL/GenBank/DDBJ databases">
        <title>Herbaspirillum phytohormonus sp. nov., isolated from the root nodule of Robinia pseudoacacia in lead-zinc mine.</title>
        <authorList>
            <person name="Fan M."/>
            <person name="Lin Y."/>
        </authorList>
    </citation>
    <scope>NUCLEOTIDE SEQUENCE [LARGE SCALE GENOMIC DNA]</scope>
    <source>
        <strain evidence="3">SC-089</strain>
    </source>
</reference>
<dbReference type="SUPFAM" id="SSF50249">
    <property type="entry name" value="Nucleic acid-binding proteins"/>
    <property type="match status" value="1"/>
</dbReference>
<dbReference type="PANTHER" id="PTHR34075">
    <property type="entry name" value="BLR3430 PROTEIN"/>
    <property type="match status" value="1"/>
</dbReference>
<feature type="domain" description="ChsH2 C-terminal OB-fold" evidence="1">
    <location>
        <begin position="51"/>
        <end position="108"/>
    </location>
</feature>
<dbReference type="InterPro" id="IPR052513">
    <property type="entry name" value="Thioester_dehydratase-like"/>
</dbReference>